<comment type="subcellular location">
    <subcellularLocation>
        <location evidence="1">Mitochondrion</location>
    </subcellularLocation>
</comment>
<evidence type="ECO:0000256" key="5">
    <source>
        <dbReference type="ARBA" id="ARBA00033049"/>
    </source>
</evidence>
<evidence type="ECO:0000256" key="4">
    <source>
        <dbReference type="ARBA" id="ARBA00023128"/>
    </source>
</evidence>
<keyword evidence="4" id="KW-0496">Mitochondrion</keyword>
<evidence type="ECO:0000256" key="6">
    <source>
        <dbReference type="ARBA" id="ARBA00046319"/>
    </source>
</evidence>
<proteinExistence type="inferred from homology"/>
<dbReference type="GeneID" id="106813251"/>
<reference evidence="9" key="1">
    <citation type="submission" date="2025-08" db="UniProtKB">
        <authorList>
            <consortium name="RefSeq"/>
        </authorList>
    </citation>
    <scope>IDENTIFICATION</scope>
</reference>
<feature type="region of interest" description="Disordered" evidence="7">
    <location>
        <begin position="205"/>
        <end position="244"/>
    </location>
</feature>
<evidence type="ECO:0000256" key="2">
    <source>
        <dbReference type="ARBA" id="ARBA00022703"/>
    </source>
</evidence>
<dbReference type="SUPFAM" id="SSF46984">
    <property type="entry name" value="Smac/diablo"/>
    <property type="match status" value="1"/>
</dbReference>
<sequence>MLRRACTASARLAASAHARGSTKHGAAVTAWAFARRAGRLLALPGVCIAAAAVAVELQDDAGAMTSEALVRNAVAVNVDAVSAVLSQTTIALVQAHKSYAQTVFGLVGLMHEHFAVLAYSGVESALWQDMIIMRTDAHERKARVTQLEVLMDSVTRLVQAAIDVAHSAGADLSAVMAAERLLSAQQLVRDAKSASQDAEVQLTHTHALSIEAESRHEERRRNARSRNRRGDGADARTASSDDDQ</sequence>
<dbReference type="PANTHER" id="PTHR32247:SF3">
    <property type="entry name" value="DIABLO IAP-BINDING MITOCHONDRIAL PROTEIN"/>
    <property type="match status" value="1"/>
</dbReference>
<dbReference type="InterPro" id="IPR009062">
    <property type="entry name" value="Smac/DIABLO-like_sf"/>
</dbReference>
<evidence type="ECO:0000256" key="7">
    <source>
        <dbReference type="SAM" id="MobiDB-lite"/>
    </source>
</evidence>
<dbReference type="Proteomes" id="UP000695022">
    <property type="component" value="Unplaced"/>
</dbReference>
<dbReference type="Pfam" id="PF09057">
    <property type="entry name" value="Smac_DIABLO"/>
    <property type="match status" value="1"/>
</dbReference>
<comment type="similarity">
    <text evidence="6">Belongs to the Smac/DIABLO protein family.</text>
</comment>
<dbReference type="Gene3D" id="1.20.58.70">
    <property type="match status" value="1"/>
</dbReference>
<evidence type="ECO:0000313" key="8">
    <source>
        <dbReference type="Proteomes" id="UP000695022"/>
    </source>
</evidence>
<keyword evidence="3" id="KW-0809">Transit peptide</keyword>
<keyword evidence="2" id="KW-0053">Apoptosis</keyword>
<evidence type="ECO:0000313" key="9">
    <source>
        <dbReference type="RefSeq" id="XP_014672826.1"/>
    </source>
</evidence>
<dbReference type="PANTHER" id="PTHR32247">
    <property type="entry name" value="DIABLO HOMOLOG, MITOCHONDRIAL"/>
    <property type="match status" value="1"/>
</dbReference>
<keyword evidence="8" id="KW-1185">Reference proteome</keyword>
<organism evidence="8 9">
    <name type="scientific">Priapulus caudatus</name>
    <name type="common">Priapulid worm</name>
    <dbReference type="NCBI Taxonomy" id="37621"/>
    <lineage>
        <taxon>Eukaryota</taxon>
        <taxon>Metazoa</taxon>
        <taxon>Ecdysozoa</taxon>
        <taxon>Scalidophora</taxon>
        <taxon>Priapulida</taxon>
        <taxon>Priapulimorpha</taxon>
        <taxon>Priapulimorphida</taxon>
        <taxon>Priapulidae</taxon>
        <taxon>Priapulus</taxon>
    </lineage>
</organism>
<evidence type="ECO:0000256" key="1">
    <source>
        <dbReference type="ARBA" id="ARBA00004173"/>
    </source>
</evidence>
<evidence type="ECO:0000256" key="3">
    <source>
        <dbReference type="ARBA" id="ARBA00022946"/>
    </source>
</evidence>
<name>A0ABM1EKV5_PRICU</name>
<gene>
    <name evidence="9" type="primary">LOC106813251</name>
</gene>
<dbReference type="RefSeq" id="XP_014672826.1">
    <property type="nucleotide sequence ID" value="XM_014817340.1"/>
</dbReference>
<dbReference type="InterPro" id="IPR015142">
    <property type="entry name" value="Smac_DIABLO"/>
</dbReference>
<accession>A0ABM1EKV5</accession>
<protein>
    <recommendedName>
        <fullName evidence="5">Direct IAP-binding protein with low pI</fullName>
    </recommendedName>
</protein>